<keyword evidence="3" id="KW-0378">Hydrolase</keyword>
<dbReference type="InterPro" id="IPR022742">
    <property type="entry name" value="Hydrolase_4"/>
</dbReference>
<keyword evidence="1" id="KW-1133">Transmembrane helix</keyword>
<name>A0A917FZN0_9BACI</name>
<keyword evidence="1" id="KW-0812">Transmembrane</keyword>
<evidence type="ECO:0000313" key="3">
    <source>
        <dbReference type="EMBL" id="GGG15433.1"/>
    </source>
</evidence>
<dbReference type="AlphaFoldDB" id="A0A917FZN0"/>
<evidence type="ECO:0000256" key="1">
    <source>
        <dbReference type="SAM" id="Phobius"/>
    </source>
</evidence>
<dbReference type="SUPFAM" id="SSF53474">
    <property type="entry name" value="alpha/beta-Hydrolases"/>
    <property type="match status" value="1"/>
</dbReference>
<dbReference type="EMBL" id="BMJT01000002">
    <property type="protein sequence ID" value="GGG15433.1"/>
    <property type="molecule type" value="Genomic_DNA"/>
</dbReference>
<gene>
    <name evidence="3" type="ORF">GCM10007425_07140</name>
</gene>
<dbReference type="Proteomes" id="UP000616608">
    <property type="component" value="Unassembled WGS sequence"/>
</dbReference>
<dbReference type="InterPro" id="IPR029058">
    <property type="entry name" value="AB_hydrolase_fold"/>
</dbReference>
<feature type="transmembrane region" description="Helical" evidence="1">
    <location>
        <begin position="7"/>
        <end position="31"/>
    </location>
</feature>
<sequence>MSNIKKAWLIGLSATLGIVILAYFGIGLYFYNFALNAQDEKEFLQDNEHLEASPFINIQNETSEQDEDERFKLDHEPREKTMKSFDDLKLVGYIYEQVNDTNQWMIVAHGYTSKASEMTRYIRHFYEQGYNVLAMDLRGHGKSEGDYIGMGWHDRLDMKQWIDIVIQQQSDAEIGLFGVSMGAATVMMTAGEKLPHHVKVMIEDCGYTAVNEVFTYQLDDLFGLPPFPVMQAANTVTQLKAGYDLYEASAVKQLTHNTIPMLFIHGDQDSFVPYDMLDKVYAATKGDKQKLIIEGANHGDAVKVNPDLYWETTDHFISQHFSANPSYNTKS</sequence>
<dbReference type="Pfam" id="PF12146">
    <property type="entry name" value="Hydrolase_4"/>
    <property type="match status" value="1"/>
</dbReference>
<keyword evidence="1" id="KW-0472">Membrane</keyword>
<proteinExistence type="predicted"/>
<dbReference type="PANTHER" id="PTHR43358">
    <property type="entry name" value="ALPHA/BETA-HYDROLASE"/>
    <property type="match status" value="1"/>
</dbReference>
<reference evidence="3" key="2">
    <citation type="submission" date="2020-09" db="EMBL/GenBank/DDBJ databases">
        <authorList>
            <person name="Sun Q."/>
            <person name="Zhou Y."/>
        </authorList>
    </citation>
    <scope>NUCLEOTIDE SEQUENCE</scope>
    <source>
        <strain evidence="3">CGMCC 1.15760</strain>
    </source>
</reference>
<dbReference type="GO" id="GO:0016787">
    <property type="term" value="F:hydrolase activity"/>
    <property type="evidence" value="ECO:0007669"/>
    <property type="project" value="UniProtKB-KW"/>
</dbReference>
<reference evidence="3" key="1">
    <citation type="journal article" date="2014" name="Int. J. Syst. Evol. Microbiol.">
        <title>Complete genome sequence of Corynebacterium casei LMG S-19264T (=DSM 44701T), isolated from a smear-ripened cheese.</title>
        <authorList>
            <consortium name="US DOE Joint Genome Institute (JGI-PGF)"/>
            <person name="Walter F."/>
            <person name="Albersmeier A."/>
            <person name="Kalinowski J."/>
            <person name="Ruckert C."/>
        </authorList>
    </citation>
    <scope>NUCLEOTIDE SEQUENCE</scope>
    <source>
        <strain evidence="3">CGMCC 1.15760</strain>
    </source>
</reference>
<protein>
    <submittedName>
        <fullName evidence="3">Alpha/beta hydrolase</fullName>
    </submittedName>
</protein>
<dbReference type="Gene3D" id="3.40.50.1820">
    <property type="entry name" value="alpha/beta hydrolase"/>
    <property type="match status" value="1"/>
</dbReference>
<accession>A0A917FZN0</accession>
<organism evidence="3 4">
    <name type="scientific">Lysinibacillus alkalisoli</name>
    <dbReference type="NCBI Taxonomy" id="1911548"/>
    <lineage>
        <taxon>Bacteria</taxon>
        <taxon>Bacillati</taxon>
        <taxon>Bacillota</taxon>
        <taxon>Bacilli</taxon>
        <taxon>Bacillales</taxon>
        <taxon>Bacillaceae</taxon>
        <taxon>Lysinibacillus</taxon>
    </lineage>
</organism>
<feature type="domain" description="Serine aminopeptidase S33" evidence="2">
    <location>
        <begin position="103"/>
        <end position="202"/>
    </location>
</feature>
<evidence type="ECO:0000313" key="4">
    <source>
        <dbReference type="Proteomes" id="UP000616608"/>
    </source>
</evidence>
<dbReference type="PANTHER" id="PTHR43358:SF4">
    <property type="entry name" value="ALPHA_BETA HYDROLASE FOLD-1 DOMAIN-CONTAINING PROTEIN"/>
    <property type="match status" value="1"/>
</dbReference>
<keyword evidence="4" id="KW-1185">Reference proteome</keyword>
<comment type="caution">
    <text evidence="3">The sequence shown here is derived from an EMBL/GenBank/DDBJ whole genome shotgun (WGS) entry which is preliminary data.</text>
</comment>
<dbReference type="InterPro" id="IPR052920">
    <property type="entry name" value="DNA-binding_regulatory"/>
</dbReference>
<evidence type="ECO:0000259" key="2">
    <source>
        <dbReference type="Pfam" id="PF12146"/>
    </source>
</evidence>